<dbReference type="GO" id="GO:0016853">
    <property type="term" value="F:isomerase activity"/>
    <property type="evidence" value="ECO:0007669"/>
    <property type="project" value="UniProtKB-KW"/>
</dbReference>
<gene>
    <name evidence="2" type="ORF">FJZ47_20490</name>
</gene>
<name>A0A938B5Y9_UNCTE</name>
<dbReference type="EMBL" id="VGLS01000806">
    <property type="protein sequence ID" value="MBM3226153.1"/>
    <property type="molecule type" value="Genomic_DNA"/>
</dbReference>
<feature type="non-terminal residue" evidence="2">
    <location>
        <position position="96"/>
    </location>
</feature>
<proteinExistence type="predicted"/>
<evidence type="ECO:0000313" key="3">
    <source>
        <dbReference type="Proteomes" id="UP000712673"/>
    </source>
</evidence>
<protein>
    <submittedName>
        <fullName evidence="2">FKBP-type peptidyl-prolyl cis-trans isomerase</fullName>
    </submittedName>
</protein>
<evidence type="ECO:0000313" key="2">
    <source>
        <dbReference type="EMBL" id="MBM3226153.1"/>
    </source>
</evidence>
<comment type="caution">
    <text evidence="2">The sequence shown here is derived from an EMBL/GenBank/DDBJ whole genome shotgun (WGS) entry which is preliminary data.</text>
</comment>
<feature type="chain" id="PRO_5037093439" evidence="1">
    <location>
        <begin position="24"/>
        <end position="96"/>
    </location>
</feature>
<reference evidence="2" key="1">
    <citation type="submission" date="2019-03" db="EMBL/GenBank/DDBJ databases">
        <title>Lake Tanganyika Metagenome-Assembled Genomes (MAGs).</title>
        <authorList>
            <person name="Tran P."/>
        </authorList>
    </citation>
    <scope>NUCLEOTIDE SEQUENCE</scope>
    <source>
        <strain evidence="2">K_DeepCast_65m_m2_066</strain>
    </source>
</reference>
<keyword evidence="1" id="KW-0732">Signal</keyword>
<feature type="signal peptide" evidence="1">
    <location>
        <begin position="1"/>
        <end position="23"/>
    </location>
</feature>
<evidence type="ECO:0000256" key="1">
    <source>
        <dbReference type="SAM" id="SignalP"/>
    </source>
</evidence>
<accession>A0A938B5Y9</accession>
<dbReference type="AlphaFoldDB" id="A0A938B5Y9"/>
<organism evidence="2 3">
    <name type="scientific">Tectimicrobiota bacterium</name>
    <dbReference type="NCBI Taxonomy" id="2528274"/>
    <lineage>
        <taxon>Bacteria</taxon>
        <taxon>Pseudomonadati</taxon>
        <taxon>Nitrospinota/Tectimicrobiota group</taxon>
        <taxon>Candidatus Tectimicrobiota</taxon>
    </lineage>
</organism>
<keyword evidence="2" id="KW-0413">Isomerase</keyword>
<sequence length="96" mass="10211">MRALWSHALVALLLTGTVVSAVAPEITSDEHKTLYALGLALSRSLGGFGLSEAEVELVKMGLTDGVLQRDPKVDLQQFLPKVQELQQTRAAAVAAV</sequence>
<dbReference type="Proteomes" id="UP000712673">
    <property type="component" value="Unassembled WGS sequence"/>
</dbReference>